<name>A0A845DYE9_9BACI</name>
<keyword evidence="2" id="KW-1133">Transmembrane helix</keyword>
<dbReference type="NCBIfam" id="NF045890">
    <property type="entry name" value="conj_pls20_p028"/>
    <property type="match status" value="1"/>
</dbReference>
<feature type="transmembrane region" description="Helical" evidence="2">
    <location>
        <begin position="302"/>
        <end position="321"/>
    </location>
</feature>
<evidence type="ECO:0000256" key="2">
    <source>
        <dbReference type="SAM" id="Phobius"/>
    </source>
</evidence>
<evidence type="ECO:0000256" key="1">
    <source>
        <dbReference type="SAM" id="MobiDB-lite"/>
    </source>
</evidence>
<comment type="caution">
    <text evidence="4">The sequence shown here is derived from an EMBL/GenBank/DDBJ whole genome shotgun (WGS) entry which is preliminary data.</text>
</comment>
<feature type="transmembrane region" description="Helical" evidence="2">
    <location>
        <begin position="246"/>
        <end position="265"/>
    </location>
</feature>
<dbReference type="Pfam" id="PF26635">
    <property type="entry name" value="DUF8208"/>
    <property type="match status" value="1"/>
</dbReference>
<feature type="domain" description="DUF8208" evidence="3">
    <location>
        <begin position="19"/>
        <end position="374"/>
    </location>
</feature>
<dbReference type="InterPro" id="IPR058066">
    <property type="entry name" value="pXO2-14_N"/>
</dbReference>
<reference evidence="4 5" key="1">
    <citation type="submission" date="2019-11" db="EMBL/GenBank/DDBJ databases">
        <title>Genome sequences of 17 halophilic strains isolated from different environments.</title>
        <authorList>
            <person name="Furrow R.E."/>
        </authorList>
    </citation>
    <scope>NUCLEOTIDE SEQUENCE [LARGE SCALE GENOMIC DNA]</scope>
    <source>
        <strain evidence="4 5">22511_23_Filter</strain>
    </source>
</reference>
<organism evidence="4 5">
    <name type="scientific">Halobacillus litoralis</name>
    <dbReference type="NCBI Taxonomy" id="45668"/>
    <lineage>
        <taxon>Bacteria</taxon>
        <taxon>Bacillati</taxon>
        <taxon>Bacillota</taxon>
        <taxon>Bacilli</taxon>
        <taxon>Bacillales</taxon>
        <taxon>Bacillaceae</taxon>
        <taxon>Halobacillus</taxon>
    </lineage>
</organism>
<dbReference type="Proteomes" id="UP000460949">
    <property type="component" value="Unassembled WGS sequence"/>
</dbReference>
<feature type="region of interest" description="Disordered" evidence="1">
    <location>
        <begin position="416"/>
        <end position="622"/>
    </location>
</feature>
<feature type="compositionally biased region" description="Polar residues" evidence="1">
    <location>
        <begin position="612"/>
        <end position="622"/>
    </location>
</feature>
<feature type="compositionally biased region" description="Polar residues" evidence="1">
    <location>
        <begin position="527"/>
        <end position="562"/>
    </location>
</feature>
<evidence type="ECO:0000313" key="4">
    <source>
        <dbReference type="EMBL" id="MYL22068.1"/>
    </source>
</evidence>
<gene>
    <name evidence="4" type="ORF">GLW04_19520</name>
</gene>
<keyword evidence="2" id="KW-0812">Transmembrane</keyword>
<accession>A0A845DYE9</accession>
<feature type="transmembrane region" description="Helical" evidence="2">
    <location>
        <begin position="71"/>
        <end position="89"/>
    </location>
</feature>
<proteinExistence type="predicted"/>
<dbReference type="AlphaFoldDB" id="A0A845DYE9"/>
<feature type="transmembrane region" description="Helical" evidence="2">
    <location>
        <begin position="333"/>
        <end position="353"/>
    </location>
</feature>
<feature type="compositionally biased region" description="Polar residues" evidence="1">
    <location>
        <begin position="575"/>
        <end position="604"/>
    </location>
</feature>
<evidence type="ECO:0000259" key="3">
    <source>
        <dbReference type="Pfam" id="PF26635"/>
    </source>
</evidence>
<dbReference type="EMBL" id="WMET01000013">
    <property type="protein sequence ID" value="MYL22068.1"/>
    <property type="molecule type" value="Genomic_DNA"/>
</dbReference>
<evidence type="ECO:0000313" key="5">
    <source>
        <dbReference type="Proteomes" id="UP000460949"/>
    </source>
</evidence>
<protein>
    <recommendedName>
        <fullName evidence="3">DUF8208 domain-containing protein</fullName>
    </recommendedName>
</protein>
<feature type="non-terminal residue" evidence="4">
    <location>
        <position position="622"/>
    </location>
</feature>
<feature type="transmembrane region" description="Helical" evidence="2">
    <location>
        <begin position="101"/>
        <end position="119"/>
    </location>
</feature>
<feature type="compositionally biased region" description="Polar residues" evidence="1">
    <location>
        <begin position="423"/>
        <end position="461"/>
    </location>
</feature>
<sequence>MSDEEVLEKLLEFGEYLTKGTIMQDMFRWILWMCVKGLAWIVEALENITDTILGLKLFYNHPEFVEFIDRFQPVLVILFAFNILYIGYLMIFQKKFNREGVFTNLVMALIIIVLLGSGMQKADRFTNEAINAINYSGSDGGQIASKVITDNIIDISLYDLDGWESPELENNNNIQSEYATDININSYLTSGSQINAEKELTSKGEKILGNKIETLGDGSRKVIELEDGNWISDITQEYYYRYTVDWINMIGTLLVMSFVLVTIAVKLAKLFFELAFNYVLAGFVAPTDMHSGQKMKQVIQNILNIFLVTIMVFLSMKVYIIGTEWIGETFDGFVYLIAMIGFAAAVVDGPNIVERLFGIDAGLKSGWGALAGTYALAKGAGGAAMSAGNVANKTKNAIGSVGSKSAVAAGGASGVARGLMSKDSPTNESETNQSTSQPNQSNHENGQEHQGMNEQNTTGSDNEVAAGMEESSQTGEHAPSIHDEMNESESEEGNGGKGSNSPTSLHDEMKQKGYAGAQSNKEKGKNSDGQSAQQGNKPSSEVGGTSNENLSSVSDSEGQQVASAPGDSPDASETEVASSISSNGATGHATSSASNVSGGSQVDQTAPRPATEGTTIGGESSQ</sequence>
<dbReference type="InterPro" id="IPR058521">
    <property type="entry name" value="DUF8208"/>
</dbReference>
<keyword evidence="2" id="KW-0472">Membrane</keyword>
<dbReference type="RefSeq" id="WP_160839982.1">
    <property type="nucleotide sequence ID" value="NZ_WMET01000013.1"/>
</dbReference>